<protein>
    <submittedName>
        <fullName evidence="2">Uncharacterized protein</fullName>
    </submittedName>
</protein>
<organism evidence="2 3">
    <name type="scientific">Tropilaelaps mercedesae</name>
    <dbReference type="NCBI Taxonomy" id="418985"/>
    <lineage>
        <taxon>Eukaryota</taxon>
        <taxon>Metazoa</taxon>
        <taxon>Ecdysozoa</taxon>
        <taxon>Arthropoda</taxon>
        <taxon>Chelicerata</taxon>
        <taxon>Arachnida</taxon>
        <taxon>Acari</taxon>
        <taxon>Parasitiformes</taxon>
        <taxon>Mesostigmata</taxon>
        <taxon>Gamasina</taxon>
        <taxon>Dermanyssoidea</taxon>
        <taxon>Laelapidae</taxon>
        <taxon>Tropilaelaps</taxon>
    </lineage>
</organism>
<accession>A0A1V9Y3V9</accession>
<evidence type="ECO:0000313" key="3">
    <source>
        <dbReference type="Proteomes" id="UP000192247"/>
    </source>
</evidence>
<feature type="compositionally biased region" description="Acidic residues" evidence="1">
    <location>
        <begin position="146"/>
        <end position="155"/>
    </location>
</feature>
<name>A0A1V9Y3V9_9ACAR</name>
<dbReference type="Proteomes" id="UP000192247">
    <property type="component" value="Unassembled WGS sequence"/>
</dbReference>
<sequence>MKPKSQLQWFEVPPARKIRSWAQLSNRSKQRLIAHLQSGVPLDKIPDLLEKEIREDRQRVEGYLLSVQSRLSNKRKARRNMNATSAAPLAKWMSVILKEQRRKNVSHPPNSAPLVRAFINKAEHISAATSADTNPEVEPPPASSSADDDPADDSESAATRKTDMQFTLANLYRYIGQATADYEPPCTELMSALLRFFTERLLMRLEAAQNGPGAESFEELKRFLANKGEMIANLQVRANDRVYWAGQGRPPPGWDPDAYTAAVLNPPSKDVDPDNGDQLEEEGNNGSSASSSLSTPLSGLPSRAAAVSNIFQIPTSLLNKITEILSASVPPVTAYAGRTQSTTRQQRDEEVTEPAQQGRERKVELMQINDMTELVEECQEDDGQFQQLPLVRPEQLGCTGSVVNDLEVSEEAMAYEVVLVRVD</sequence>
<gene>
    <name evidence="2" type="ORF">BIW11_05074</name>
</gene>
<reference evidence="2 3" key="1">
    <citation type="journal article" date="2017" name="Gigascience">
        <title>Draft genome of the honey bee ectoparasitic mite, Tropilaelaps mercedesae, is shaped by the parasitic life history.</title>
        <authorList>
            <person name="Dong X."/>
            <person name="Armstrong S.D."/>
            <person name="Xia D."/>
            <person name="Makepeace B.L."/>
            <person name="Darby A.C."/>
            <person name="Kadowaki T."/>
        </authorList>
    </citation>
    <scope>NUCLEOTIDE SEQUENCE [LARGE SCALE GENOMIC DNA]</scope>
    <source>
        <strain evidence="2">Wuxi-XJTLU</strain>
    </source>
</reference>
<feature type="region of interest" description="Disordered" evidence="1">
    <location>
        <begin position="247"/>
        <end position="299"/>
    </location>
</feature>
<dbReference type="AlphaFoldDB" id="A0A1V9Y3V9"/>
<feature type="region of interest" description="Disordered" evidence="1">
    <location>
        <begin position="334"/>
        <end position="358"/>
    </location>
</feature>
<feature type="compositionally biased region" description="Acidic residues" evidence="1">
    <location>
        <begin position="273"/>
        <end position="283"/>
    </location>
</feature>
<feature type="compositionally biased region" description="Low complexity" evidence="1">
    <location>
        <begin position="284"/>
        <end position="299"/>
    </location>
</feature>
<proteinExistence type="predicted"/>
<comment type="caution">
    <text evidence="2">The sequence shown here is derived from an EMBL/GenBank/DDBJ whole genome shotgun (WGS) entry which is preliminary data.</text>
</comment>
<feature type="region of interest" description="Disordered" evidence="1">
    <location>
        <begin position="128"/>
        <end position="160"/>
    </location>
</feature>
<dbReference type="OrthoDB" id="10452098at2759"/>
<dbReference type="EMBL" id="MNPL01000025">
    <property type="protein sequence ID" value="OQR80410.1"/>
    <property type="molecule type" value="Genomic_DNA"/>
</dbReference>
<evidence type="ECO:0000313" key="2">
    <source>
        <dbReference type="EMBL" id="OQR80410.1"/>
    </source>
</evidence>
<evidence type="ECO:0000256" key="1">
    <source>
        <dbReference type="SAM" id="MobiDB-lite"/>
    </source>
</evidence>
<dbReference type="InParanoid" id="A0A1V9Y3V9"/>
<keyword evidence="3" id="KW-1185">Reference proteome</keyword>